<evidence type="ECO:0000313" key="1">
    <source>
        <dbReference type="EMBL" id="KAJ8113601.1"/>
    </source>
</evidence>
<gene>
    <name evidence="1" type="ORF">OPT61_g4304</name>
</gene>
<dbReference type="EMBL" id="JAPHNI010000242">
    <property type="protein sequence ID" value="KAJ8113601.1"/>
    <property type="molecule type" value="Genomic_DNA"/>
</dbReference>
<proteinExistence type="predicted"/>
<dbReference type="Proteomes" id="UP001153331">
    <property type="component" value="Unassembled WGS sequence"/>
</dbReference>
<keyword evidence="2" id="KW-1185">Reference proteome</keyword>
<sequence>MIYSPYHRLRTAEKLLERINRRSPACFQFLKDSNPPATPRPTGADRMIQSGLTKTRQEGNVAIVELDRPKKRNALSQDLINELIEVLSEVDQDATVRAVILTGSGQGPFCAGADLGELINISTVEAYQRGWLKDLNDALDSFRTPIIAAVRGFAFGGGFELALLCDMIFASADAKFGFPEICLGTLPGMGGTQRLTKTVGKQKALELILTGLPVTASEMERRGVVNRVVTMDQDVLEEALGVAQIIATRSSSALRLAKSAVKAAETTTLNAGLEIERSSYYSSFSFPDCQEGIAGFLEKRPVTFR</sequence>
<comment type="caution">
    <text evidence="1">The sequence shown here is derived from an EMBL/GenBank/DDBJ whole genome shotgun (WGS) entry which is preliminary data.</text>
</comment>
<protein>
    <submittedName>
        <fullName evidence="1">Uncharacterized protein</fullName>
    </submittedName>
</protein>
<accession>A0ACC2IEN4</accession>
<name>A0ACC2IEN4_9PLEO</name>
<evidence type="ECO:0000313" key="2">
    <source>
        <dbReference type="Proteomes" id="UP001153331"/>
    </source>
</evidence>
<organism evidence="1 2">
    <name type="scientific">Boeremia exigua</name>
    <dbReference type="NCBI Taxonomy" id="749465"/>
    <lineage>
        <taxon>Eukaryota</taxon>
        <taxon>Fungi</taxon>
        <taxon>Dikarya</taxon>
        <taxon>Ascomycota</taxon>
        <taxon>Pezizomycotina</taxon>
        <taxon>Dothideomycetes</taxon>
        <taxon>Pleosporomycetidae</taxon>
        <taxon>Pleosporales</taxon>
        <taxon>Pleosporineae</taxon>
        <taxon>Didymellaceae</taxon>
        <taxon>Boeremia</taxon>
    </lineage>
</organism>
<reference evidence="1" key="1">
    <citation type="submission" date="2022-11" db="EMBL/GenBank/DDBJ databases">
        <title>Genome Sequence of Boeremia exigua.</title>
        <authorList>
            <person name="Buettner E."/>
        </authorList>
    </citation>
    <scope>NUCLEOTIDE SEQUENCE</scope>
    <source>
        <strain evidence="1">CU02</strain>
    </source>
</reference>